<evidence type="ECO:0000313" key="5">
    <source>
        <dbReference type="EMBL" id="TDP92209.1"/>
    </source>
</evidence>
<gene>
    <name evidence="5" type="ORF">EV186_108422</name>
</gene>
<dbReference type="PANTHER" id="PTHR37981">
    <property type="entry name" value="LIPASE 2"/>
    <property type="match status" value="1"/>
</dbReference>
<dbReference type="GO" id="GO:0016788">
    <property type="term" value="F:hydrolase activity, acting on ester bonds"/>
    <property type="evidence" value="ECO:0007669"/>
    <property type="project" value="InterPro"/>
</dbReference>
<accession>A0A4R6RYI3</accession>
<feature type="region of interest" description="Disordered" evidence="3">
    <location>
        <begin position="332"/>
        <end position="353"/>
    </location>
</feature>
<dbReference type="InterPro" id="IPR037460">
    <property type="entry name" value="SEST-like"/>
</dbReference>
<dbReference type="InterPro" id="IPR013830">
    <property type="entry name" value="SGNH_hydro"/>
</dbReference>
<keyword evidence="5" id="KW-0378">Hydrolase</keyword>
<dbReference type="AlphaFoldDB" id="A0A4R6RYI3"/>
<dbReference type="OrthoDB" id="3498399at2"/>
<sequence length="353" mass="37494">MRILRWSALGVVLAVVVLLSLFLVVGAPAPVPPGPPENAPRVVVGMGDSTMSGEGAADYDPATNGKGGDWCHRSPHASILQVKLPTAPQAINLACSGAPSGQVELGDTKQYTEPSQAARLRDLATTHRVVAIVLAIGANDDPSFSHVLDDCIQSYLTPNRLGCAQTVGPVWQGRVDAMVPKVVRAIRDIRTAMAGAGYQNTDYQLVLQSYASPVAVNVLEPLRNLSGCPLRREDLAWVHSKAVPVLTDGLRLAARQAGVRFLDLSQAGVGHEACSNTDQKKEWFRRLAVQWTDLQSDQRAAHALQESFHPNAAGHAQIGRCEREFLDGVEPAASCRSGPDGDLHAAPVAAPGP</sequence>
<organism evidence="5 6">
    <name type="scientific">Labedaea rhizosphaerae</name>
    <dbReference type="NCBI Taxonomy" id="598644"/>
    <lineage>
        <taxon>Bacteria</taxon>
        <taxon>Bacillati</taxon>
        <taxon>Actinomycetota</taxon>
        <taxon>Actinomycetes</taxon>
        <taxon>Pseudonocardiales</taxon>
        <taxon>Pseudonocardiaceae</taxon>
        <taxon>Labedaea</taxon>
    </lineage>
</organism>
<dbReference type="EMBL" id="SNXZ01000008">
    <property type="protein sequence ID" value="TDP92209.1"/>
    <property type="molecule type" value="Genomic_DNA"/>
</dbReference>
<evidence type="ECO:0000313" key="6">
    <source>
        <dbReference type="Proteomes" id="UP000295444"/>
    </source>
</evidence>
<evidence type="ECO:0000256" key="1">
    <source>
        <dbReference type="PIRSR" id="PIRSR637460-1"/>
    </source>
</evidence>
<keyword evidence="6" id="KW-1185">Reference proteome</keyword>
<dbReference type="SUPFAM" id="SSF52266">
    <property type="entry name" value="SGNH hydrolase"/>
    <property type="match status" value="1"/>
</dbReference>
<dbReference type="GO" id="GO:0006629">
    <property type="term" value="P:lipid metabolic process"/>
    <property type="evidence" value="ECO:0007669"/>
    <property type="project" value="TreeGrafter"/>
</dbReference>
<dbReference type="Proteomes" id="UP000295444">
    <property type="component" value="Unassembled WGS sequence"/>
</dbReference>
<feature type="disulfide bond" evidence="2">
    <location>
        <begin position="71"/>
        <end position="95"/>
    </location>
</feature>
<dbReference type="Pfam" id="PF13472">
    <property type="entry name" value="Lipase_GDSL_2"/>
    <property type="match status" value="1"/>
</dbReference>
<feature type="active site" description="Nucleophile" evidence="1">
    <location>
        <position position="49"/>
    </location>
</feature>
<comment type="caution">
    <text evidence="5">The sequence shown here is derived from an EMBL/GenBank/DDBJ whole genome shotgun (WGS) entry which is preliminary data.</text>
</comment>
<feature type="active site" evidence="1">
    <location>
        <position position="309"/>
    </location>
</feature>
<dbReference type="RefSeq" id="WP_133853738.1">
    <property type="nucleotide sequence ID" value="NZ_SNXZ01000008.1"/>
</dbReference>
<name>A0A4R6RYI3_LABRH</name>
<evidence type="ECO:0000256" key="3">
    <source>
        <dbReference type="SAM" id="MobiDB-lite"/>
    </source>
</evidence>
<evidence type="ECO:0000259" key="4">
    <source>
        <dbReference type="Pfam" id="PF13472"/>
    </source>
</evidence>
<dbReference type="Gene3D" id="3.40.50.1110">
    <property type="entry name" value="SGNH hydrolase"/>
    <property type="match status" value="1"/>
</dbReference>
<feature type="domain" description="SGNH hydrolase-type esterase" evidence="4">
    <location>
        <begin position="46"/>
        <end position="316"/>
    </location>
</feature>
<keyword evidence="2" id="KW-1015">Disulfide bond</keyword>
<dbReference type="InterPro" id="IPR036514">
    <property type="entry name" value="SGNH_hydro_sf"/>
</dbReference>
<protein>
    <submittedName>
        <fullName evidence="5">GDSL-like lipase/acylhydrolase family protein</fullName>
    </submittedName>
</protein>
<dbReference type="PANTHER" id="PTHR37981:SF1">
    <property type="entry name" value="SGNH HYDROLASE-TYPE ESTERASE DOMAIN-CONTAINING PROTEIN"/>
    <property type="match status" value="1"/>
</dbReference>
<feature type="disulfide bond" evidence="2">
    <location>
        <begin position="151"/>
        <end position="163"/>
    </location>
</feature>
<reference evidence="5 6" key="1">
    <citation type="submission" date="2019-03" db="EMBL/GenBank/DDBJ databases">
        <title>Genomic Encyclopedia of Type Strains, Phase IV (KMG-IV): sequencing the most valuable type-strain genomes for metagenomic binning, comparative biology and taxonomic classification.</title>
        <authorList>
            <person name="Goeker M."/>
        </authorList>
    </citation>
    <scope>NUCLEOTIDE SEQUENCE [LARGE SCALE GENOMIC DNA]</scope>
    <source>
        <strain evidence="5 6">DSM 45361</strain>
    </source>
</reference>
<evidence type="ECO:0000256" key="2">
    <source>
        <dbReference type="PIRSR" id="PIRSR637460-2"/>
    </source>
</evidence>
<proteinExistence type="predicted"/>